<feature type="transmembrane region" description="Helical" evidence="1">
    <location>
        <begin position="158"/>
        <end position="183"/>
    </location>
</feature>
<evidence type="ECO:0008006" key="4">
    <source>
        <dbReference type="Google" id="ProtNLM"/>
    </source>
</evidence>
<protein>
    <recommendedName>
        <fullName evidence="4">MARVEL domain-containing protein</fullName>
    </recommendedName>
</protein>
<keyword evidence="1" id="KW-1133">Transmembrane helix</keyword>
<dbReference type="InParanoid" id="A0A2P5HRX2"/>
<dbReference type="EMBL" id="MAVT02000878">
    <property type="protein sequence ID" value="POS73016.1"/>
    <property type="molecule type" value="Genomic_DNA"/>
</dbReference>
<dbReference type="Proteomes" id="UP000094444">
    <property type="component" value="Unassembled WGS sequence"/>
</dbReference>
<keyword evidence="1" id="KW-0472">Membrane</keyword>
<feature type="transmembrane region" description="Helical" evidence="1">
    <location>
        <begin position="31"/>
        <end position="53"/>
    </location>
</feature>
<sequence>MASSLTDSSVVYERRIERLHKYHWPAIQLNLWMLFMLVASSAILGIFANFVQIQGQLGLGVPWYFPYYITVSALVIVFIGILLWLIFQRRLLPSIVMIGGFMLFVLWLVGLIVTSVQLWGPSGSVSANCNAAVFDQNPTGQTLETLSWLQQRSICQGWQAVFALGLVGAIFLLWIMIMAYQVFADNA</sequence>
<comment type="caution">
    <text evidence="2">The sequence shown here is derived from an EMBL/GenBank/DDBJ whole genome shotgun (WGS) entry which is preliminary data.</text>
</comment>
<feature type="transmembrane region" description="Helical" evidence="1">
    <location>
        <begin position="65"/>
        <end position="87"/>
    </location>
</feature>
<gene>
    <name evidence="2" type="ORF">DHEL01_v208590</name>
</gene>
<organism evidence="2 3">
    <name type="scientific">Diaporthe helianthi</name>
    <dbReference type="NCBI Taxonomy" id="158607"/>
    <lineage>
        <taxon>Eukaryota</taxon>
        <taxon>Fungi</taxon>
        <taxon>Dikarya</taxon>
        <taxon>Ascomycota</taxon>
        <taxon>Pezizomycotina</taxon>
        <taxon>Sordariomycetes</taxon>
        <taxon>Sordariomycetidae</taxon>
        <taxon>Diaporthales</taxon>
        <taxon>Diaporthaceae</taxon>
        <taxon>Diaporthe</taxon>
    </lineage>
</organism>
<evidence type="ECO:0000256" key="1">
    <source>
        <dbReference type="SAM" id="Phobius"/>
    </source>
</evidence>
<keyword evidence="1" id="KW-0812">Transmembrane</keyword>
<dbReference type="AlphaFoldDB" id="A0A2P5HRX2"/>
<evidence type="ECO:0000313" key="3">
    <source>
        <dbReference type="Proteomes" id="UP000094444"/>
    </source>
</evidence>
<dbReference type="OrthoDB" id="3930290at2759"/>
<dbReference type="STRING" id="158607.A0A2P5HRX2"/>
<feature type="transmembrane region" description="Helical" evidence="1">
    <location>
        <begin position="94"/>
        <end position="116"/>
    </location>
</feature>
<proteinExistence type="predicted"/>
<keyword evidence="3" id="KW-1185">Reference proteome</keyword>
<accession>A0A2P5HRX2</accession>
<evidence type="ECO:0000313" key="2">
    <source>
        <dbReference type="EMBL" id="POS73016.1"/>
    </source>
</evidence>
<reference evidence="2" key="1">
    <citation type="submission" date="2017-09" db="EMBL/GenBank/DDBJ databases">
        <title>Polyketide synthases of a Diaporthe helianthi virulent isolate.</title>
        <authorList>
            <person name="Baroncelli R."/>
        </authorList>
    </citation>
    <scope>NUCLEOTIDE SEQUENCE [LARGE SCALE GENOMIC DNA]</scope>
    <source>
        <strain evidence="2">7/96</strain>
    </source>
</reference>
<name>A0A2P5HRX2_DIAHE</name>